<evidence type="ECO:0000313" key="1">
    <source>
        <dbReference type="EMBL" id="GFD50799.1"/>
    </source>
</evidence>
<feature type="non-terminal residue" evidence="1">
    <location>
        <position position="1"/>
    </location>
</feature>
<name>A0A699WUX6_TANCI</name>
<sequence>PGCAAAGDGGANCASRLGYRRGPRYAGRLLFRPCGRWRTASAGRGRVSAVSRVRGFLRLAVLSDT</sequence>
<accession>A0A699WUX6</accession>
<organism evidence="1">
    <name type="scientific">Tanacetum cinerariifolium</name>
    <name type="common">Dalmatian daisy</name>
    <name type="synonym">Chrysanthemum cinerariifolium</name>
    <dbReference type="NCBI Taxonomy" id="118510"/>
    <lineage>
        <taxon>Eukaryota</taxon>
        <taxon>Viridiplantae</taxon>
        <taxon>Streptophyta</taxon>
        <taxon>Embryophyta</taxon>
        <taxon>Tracheophyta</taxon>
        <taxon>Spermatophyta</taxon>
        <taxon>Magnoliopsida</taxon>
        <taxon>eudicotyledons</taxon>
        <taxon>Gunneridae</taxon>
        <taxon>Pentapetalae</taxon>
        <taxon>asterids</taxon>
        <taxon>campanulids</taxon>
        <taxon>Asterales</taxon>
        <taxon>Asteraceae</taxon>
        <taxon>Asteroideae</taxon>
        <taxon>Anthemideae</taxon>
        <taxon>Anthemidinae</taxon>
        <taxon>Tanacetum</taxon>
    </lineage>
</organism>
<dbReference type="EMBL" id="BKCJ011761728">
    <property type="protein sequence ID" value="GFD50799.1"/>
    <property type="molecule type" value="Genomic_DNA"/>
</dbReference>
<protein>
    <submittedName>
        <fullName evidence="1">Uncharacterized protein</fullName>
    </submittedName>
</protein>
<comment type="caution">
    <text evidence="1">The sequence shown here is derived from an EMBL/GenBank/DDBJ whole genome shotgun (WGS) entry which is preliminary data.</text>
</comment>
<gene>
    <name evidence="1" type="ORF">Tci_922768</name>
</gene>
<reference evidence="1" key="1">
    <citation type="journal article" date="2019" name="Sci. Rep.">
        <title>Draft genome of Tanacetum cinerariifolium, the natural source of mosquito coil.</title>
        <authorList>
            <person name="Yamashiro T."/>
            <person name="Shiraishi A."/>
            <person name="Satake H."/>
            <person name="Nakayama K."/>
        </authorList>
    </citation>
    <scope>NUCLEOTIDE SEQUENCE</scope>
</reference>
<dbReference type="AlphaFoldDB" id="A0A699WUX6"/>
<proteinExistence type="predicted"/>